<name>A0AAW9NX82_9BACL</name>
<dbReference type="Pfam" id="PF10719">
    <property type="entry name" value="ComFB"/>
    <property type="match status" value="1"/>
</dbReference>
<dbReference type="Proteomes" id="UP001344888">
    <property type="component" value="Unassembled WGS sequence"/>
</dbReference>
<keyword evidence="2" id="KW-1185">Reference proteome</keyword>
<protein>
    <submittedName>
        <fullName evidence="1">Late competence development ComFB family protein</fullName>
    </submittedName>
</protein>
<dbReference type="InterPro" id="IPR019657">
    <property type="entry name" value="ComFB"/>
</dbReference>
<comment type="caution">
    <text evidence="1">The sequence shown here is derived from an EMBL/GenBank/DDBJ whole genome shotgun (WGS) entry which is preliminary data.</text>
</comment>
<dbReference type="AlphaFoldDB" id="A0AAW9NX82"/>
<evidence type="ECO:0000313" key="1">
    <source>
        <dbReference type="EMBL" id="MEC1180710.1"/>
    </source>
</evidence>
<dbReference type="EMBL" id="JARSFG010000042">
    <property type="protein sequence ID" value="MEC1180710.1"/>
    <property type="molecule type" value="Genomic_DNA"/>
</dbReference>
<gene>
    <name evidence="1" type="ORF">P9B03_19830</name>
</gene>
<reference evidence="1 2" key="1">
    <citation type="submission" date="2023-03" db="EMBL/GenBank/DDBJ databases">
        <title>Bacillus Genome Sequencing.</title>
        <authorList>
            <person name="Dunlap C."/>
        </authorList>
    </citation>
    <scope>NUCLEOTIDE SEQUENCE [LARGE SCALE GENOMIC DNA]</scope>
    <source>
        <strain evidence="1 2">B-59205</strain>
    </source>
</reference>
<organism evidence="1 2">
    <name type="scientific">Metasolibacillus meyeri</name>
    <dbReference type="NCBI Taxonomy" id="1071052"/>
    <lineage>
        <taxon>Bacteria</taxon>
        <taxon>Bacillati</taxon>
        <taxon>Bacillota</taxon>
        <taxon>Bacilli</taxon>
        <taxon>Bacillales</taxon>
        <taxon>Caryophanaceae</taxon>
        <taxon>Metasolibacillus</taxon>
    </lineage>
</organism>
<evidence type="ECO:0000313" key="2">
    <source>
        <dbReference type="Proteomes" id="UP001344888"/>
    </source>
</evidence>
<sequence length="94" mass="10709">MTQPFLMNVTEEIVRGLVRFLLYGVEYQTFCHCEQCEMNIIAEALNNLLPQYVTSHVAREEAFKILNTPQNIEAINKEIIHAIHKVGQGLGHGE</sequence>
<accession>A0AAW9NX82</accession>
<proteinExistence type="predicted"/>